<feature type="compositionally biased region" description="Basic and acidic residues" evidence="13">
    <location>
        <begin position="604"/>
        <end position="615"/>
    </location>
</feature>
<keyword evidence="8 18" id="KW-0418">Kinase</keyword>
<evidence type="ECO:0000256" key="13">
    <source>
        <dbReference type="SAM" id="MobiDB-lite"/>
    </source>
</evidence>
<dbReference type="InterPro" id="IPR000719">
    <property type="entry name" value="Prot_kinase_dom"/>
</dbReference>
<evidence type="ECO:0000256" key="11">
    <source>
        <dbReference type="ARBA" id="ARBA00023136"/>
    </source>
</evidence>
<dbReference type="GO" id="GO:0005524">
    <property type="term" value="F:ATP binding"/>
    <property type="evidence" value="ECO:0007669"/>
    <property type="project" value="UniProtKB-KW"/>
</dbReference>
<keyword evidence="7" id="KW-0547">Nucleotide-binding</keyword>
<feature type="compositionally biased region" description="Basic and acidic residues" evidence="13">
    <location>
        <begin position="577"/>
        <end position="588"/>
    </location>
</feature>
<feature type="domain" description="Gnk2-homologous" evidence="17">
    <location>
        <begin position="143"/>
        <end position="250"/>
    </location>
</feature>
<evidence type="ECO:0000256" key="9">
    <source>
        <dbReference type="ARBA" id="ARBA00022840"/>
    </source>
</evidence>
<comment type="caution">
    <text evidence="18">The sequence shown here is derived from an EMBL/GenBank/DDBJ whole genome shotgun (WGS) entry which is preliminary data.</text>
</comment>
<keyword evidence="19" id="KW-1185">Reference proteome</keyword>
<keyword evidence="4 14" id="KW-0812">Transmembrane</keyword>
<evidence type="ECO:0000259" key="17">
    <source>
        <dbReference type="PROSITE" id="PS51473"/>
    </source>
</evidence>
<dbReference type="InterPro" id="IPR001245">
    <property type="entry name" value="Ser-Thr/Tyr_kinase_cat_dom"/>
</dbReference>
<proteinExistence type="predicted"/>
<dbReference type="PROSITE" id="PS51473">
    <property type="entry name" value="GNK2"/>
    <property type="match status" value="2"/>
</dbReference>
<feature type="signal peptide" evidence="15">
    <location>
        <begin position="1"/>
        <end position="32"/>
    </location>
</feature>
<dbReference type="InterPro" id="IPR011009">
    <property type="entry name" value="Kinase-like_dom_sf"/>
</dbReference>
<feature type="region of interest" description="Disordered" evidence="13">
    <location>
        <begin position="260"/>
        <end position="286"/>
    </location>
</feature>
<dbReference type="Pfam" id="PF01657">
    <property type="entry name" value="Stress-antifung"/>
    <property type="match status" value="2"/>
</dbReference>
<keyword evidence="10 14" id="KW-1133">Transmembrane helix</keyword>
<dbReference type="EMBL" id="QPKB01000008">
    <property type="protein sequence ID" value="RWR90858.1"/>
    <property type="molecule type" value="Genomic_DNA"/>
</dbReference>
<feature type="chain" id="PRO_5018778838" evidence="15">
    <location>
        <begin position="33"/>
        <end position="656"/>
    </location>
</feature>
<dbReference type="PANTHER" id="PTHR27002:SF1050">
    <property type="entry name" value="CYSTEINE-RICH RECEPTOR-LIKE PROTEIN KINASE 5"/>
    <property type="match status" value="1"/>
</dbReference>
<dbReference type="Pfam" id="PF07714">
    <property type="entry name" value="PK_Tyr_Ser-Thr"/>
    <property type="match status" value="1"/>
</dbReference>
<organism evidence="18 19">
    <name type="scientific">Cinnamomum micranthum f. kanehirae</name>
    <dbReference type="NCBI Taxonomy" id="337451"/>
    <lineage>
        <taxon>Eukaryota</taxon>
        <taxon>Viridiplantae</taxon>
        <taxon>Streptophyta</taxon>
        <taxon>Embryophyta</taxon>
        <taxon>Tracheophyta</taxon>
        <taxon>Spermatophyta</taxon>
        <taxon>Magnoliopsida</taxon>
        <taxon>Magnoliidae</taxon>
        <taxon>Laurales</taxon>
        <taxon>Lauraceae</taxon>
        <taxon>Cinnamomum</taxon>
    </lineage>
</organism>
<dbReference type="InterPro" id="IPR008271">
    <property type="entry name" value="Ser/Thr_kinase_AS"/>
</dbReference>
<sequence length="656" mass="71909">MSTFLLSLLSHLPIFSSLLLLLITFHIPTSNAADPRFVQCDNTANYTNTSTFGTNLKLLLPSLSSNSTLNYGFYNTSIGQEPNKAYGLTLCRGDATNSTCQNCIETASEAILSQCPNRSATIWYDDCLLRYSNTSFLGSSSTSGLFYTWTNGINASDPVQFESVLGDLMRNLSNRAADETRLRMFATGEAKVSSFLTVYGLVQCTRDISASDCRRCLDNAITRIPICCDRRQGAIVARIACYIRFEISSFYGDSTIAAPAPSPAPAAETPPSTNTAPPTNGTSAGTGGNSSKLIPILVPTIAGAVFLSIIVALLLVKRRTSSKRNKTYTPVIDGLDGSEESVQIDFGTIRAATNDFSNENKIGQDPAKRVLLNWEQRYKIIGGIARGLLYLHEDSRLRIIHRDLKASNILLDEDMIPKISDFGMAKIFGVDQTQGNTSRIAGTGYMSPEYAMNGQFSVKSDVFSFGVLLLEIISGQKNSTFYQSDHGQYLLSYVWRAWNDGTVSEIIDSILREECSVSKAMRCIHIGLLCVQEDATARPVMSSVVLMLNSFSVTLSAPSAPAFFIGSVMEPSFQIDHSSRASRSDPSPKKLSTVSQNDESITELEPRPNDKEGKPVRRPAIINRFVIVGRINQFEIRIFQRPHTSMISRPITTTVV</sequence>
<evidence type="ECO:0000259" key="16">
    <source>
        <dbReference type="PROSITE" id="PS50011"/>
    </source>
</evidence>
<evidence type="ECO:0000256" key="6">
    <source>
        <dbReference type="ARBA" id="ARBA00022737"/>
    </source>
</evidence>
<feature type="transmembrane region" description="Helical" evidence="14">
    <location>
        <begin position="293"/>
        <end position="316"/>
    </location>
</feature>
<dbReference type="PROSITE" id="PS50011">
    <property type="entry name" value="PROTEIN_KINASE_DOM"/>
    <property type="match status" value="1"/>
</dbReference>
<evidence type="ECO:0000256" key="1">
    <source>
        <dbReference type="ARBA" id="ARBA00004167"/>
    </source>
</evidence>
<name>A0A3S4PIA2_9MAGN</name>
<evidence type="ECO:0000313" key="19">
    <source>
        <dbReference type="Proteomes" id="UP000283530"/>
    </source>
</evidence>
<dbReference type="InterPro" id="IPR038408">
    <property type="entry name" value="GNK2_sf"/>
</dbReference>
<keyword evidence="5 15" id="KW-0732">Signal</keyword>
<keyword evidence="9" id="KW-0067">ATP-binding</keyword>
<evidence type="ECO:0000256" key="3">
    <source>
        <dbReference type="ARBA" id="ARBA00022679"/>
    </source>
</evidence>
<feature type="compositionally biased region" description="Polar residues" evidence="13">
    <location>
        <begin position="590"/>
        <end position="599"/>
    </location>
</feature>
<evidence type="ECO:0000256" key="14">
    <source>
        <dbReference type="SAM" id="Phobius"/>
    </source>
</evidence>
<dbReference type="GO" id="GO:0005886">
    <property type="term" value="C:plasma membrane"/>
    <property type="evidence" value="ECO:0007669"/>
    <property type="project" value="TreeGrafter"/>
</dbReference>
<protein>
    <submittedName>
        <fullName evidence="18">Cysteine-rich receptor-like protein kinase 10</fullName>
    </submittedName>
</protein>
<evidence type="ECO:0000313" key="18">
    <source>
        <dbReference type="EMBL" id="RWR90858.1"/>
    </source>
</evidence>
<dbReference type="InterPro" id="IPR002902">
    <property type="entry name" value="GNK2"/>
</dbReference>
<accession>A0A3S4PIA2</accession>
<keyword evidence="11 14" id="KW-0472">Membrane</keyword>
<feature type="compositionally biased region" description="Low complexity" evidence="13">
    <location>
        <begin position="260"/>
        <end position="283"/>
    </location>
</feature>
<dbReference type="FunFam" id="3.30.430.20:FF:000002">
    <property type="entry name" value="Cysteine-rich receptor-like protein kinase 10"/>
    <property type="match status" value="1"/>
</dbReference>
<dbReference type="CDD" id="cd23509">
    <property type="entry name" value="Gnk2-like"/>
    <property type="match status" value="2"/>
</dbReference>
<dbReference type="GO" id="GO:0004674">
    <property type="term" value="F:protein serine/threonine kinase activity"/>
    <property type="evidence" value="ECO:0007669"/>
    <property type="project" value="UniProtKB-KW"/>
</dbReference>
<keyword evidence="3" id="KW-0808">Transferase</keyword>
<feature type="domain" description="Gnk2-homologous" evidence="17">
    <location>
        <begin position="34"/>
        <end position="136"/>
    </location>
</feature>
<dbReference type="GO" id="GO:0006950">
    <property type="term" value="P:response to stress"/>
    <property type="evidence" value="ECO:0007669"/>
    <property type="project" value="UniProtKB-ARBA"/>
</dbReference>
<dbReference type="FunFam" id="1.10.510.10:FF:000129">
    <property type="entry name" value="cysteine-rich receptor-like protein kinase 10"/>
    <property type="match status" value="1"/>
</dbReference>
<dbReference type="Proteomes" id="UP000283530">
    <property type="component" value="Unassembled WGS sequence"/>
</dbReference>
<evidence type="ECO:0000256" key="7">
    <source>
        <dbReference type="ARBA" id="ARBA00022741"/>
    </source>
</evidence>
<keyword evidence="18" id="KW-0675">Receptor</keyword>
<evidence type="ECO:0000256" key="12">
    <source>
        <dbReference type="ARBA" id="ARBA00023180"/>
    </source>
</evidence>
<evidence type="ECO:0000256" key="4">
    <source>
        <dbReference type="ARBA" id="ARBA00022692"/>
    </source>
</evidence>
<evidence type="ECO:0000256" key="2">
    <source>
        <dbReference type="ARBA" id="ARBA00022527"/>
    </source>
</evidence>
<evidence type="ECO:0000256" key="15">
    <source>
        <dbReference type="SAM" id="SignalP"/>
    </source>
</evidence>
<dbReference type="PROSITE" id="PS00108">
    <property type="entry name" value="PROTEIN_KINASE_ST"/>
    <property type="match status" value="1"/>
</dbReference>
<dbReference type="Gene3D" id="3.30.430.20">
    <property type="entry name" value="Gnk2 domain, C-X8-C-X2-C motif"/>
    <property type="match status" value="2"/>
</dbReference>
<gene>
    <name evidence="18" type="ORF">CKAN_01998000</name>
</gene>
<comment type="subcellular location">
    <subcellularLocation>
        <location evidence="1">Membrane</location>
        <topology evidence="1">Single-pass membrane protein</topology>
    </subcellularLocation>
</comment>
<feature type="region of interest" description="Disordered" evidence="13">
    <location>
        <begin position="576"/>
        <end position="615"/>
    </location>
</feature>
<reference evidence="18 19" key="1">
    <citation type="journal article" date="2019" name="Nat. Plants">
        <title>Stout camphor tree genome fills gaps in understanding of flowering plant genome evolution.</title>
        <authorList>
            <person name="Chaw S.M."/>
            <person name="Liu Y.C."/>
            <person name="Wu Y.W."/>
            <person name="Wang H.Y."/>
            <person name="Lin C.I."/>
            <person name="Wu C.S."/>
            <person name="Ke H.M."/>
            <person name="Chang L.Y."/>
            <person name="Hsu C.Y."/>
            <person name="Yang H.T."/>
            <person name="Sudianto E."/>
            <person name="Hsu M.H."/>
            <person name="Wu K.P."/>
            <person name="Wang L.N."/>
            <person name="Leebens-Mack J.H."/>
            <person name="Tsai I.J."/>
        </authorList>
    </citation>
    <scope>NUCLEOTIDE SEQUENCE [LARGE SCALE GENOMIC DNA]</scope>
    <source>
        <strain evidence="19">cv. Chaw 1501</strain>
        <tissue evidence="18">Young leaves</tissue>
    </source>
</reference>
<keyword evidence="12" id="KW-0325">Glycoprotein</keyword>
<evidence type="ECO:0000256" key="5">
    <source>
        <dbReference type="ARBA" id="ARBA00022729"/>
    </source>
</evidence>
<feature type="domain" description="Protein kinase" evidence="16">
    <location>
        <begin position="278"/>
        <end position="552"/>
    </location>
</feature>
<dbReference type="STRING" id="337451.A0A3S4PIA2"/>
<dbReference type="FunFam" id="3.30.430.20:FF:000003">
    <property type="entry name" value="Cysteine-rich RLK (RECEPTOR-like protein kinase) 10"/>
    <property type="match status" value="1"/>
</dbReference>
<evidence type="ECO:0000256" key="10">
    <source>
        <dbReference type="ARBA" id="ARBA00022989"/>
    </source>
</evidence>
<dbReference type="OrthoDB" id="4062651at2759"/>
<dbReference type="SMART" id="SM00220">
    <property type="entry name" value="S_TKc"/>
    <property type="match status" value="1"/>
</dbReference>
<evidence type="ECO:0000256" key="8">
    <source>
        <dbReference type="ARBA" id="ARBA00022777"/>
    </source>
</evidence>
<dbReference type="SUPFAM" id="SSF56112">
    <property type="entry name" value="Protein kinase-like (PK-like)"/>
    <property type="match status" value="1"/>
</dbReference>
<keyword evidence="2" id="KW-0723">Serine/threonine-protein kinase</keyword>
<dbReference type="Gene3D" id="1.10.510.10">
    <property type="entry name" value="Transferase(Phosphotransferase) domain 1"/>
    <property type="match status" value="1"/>
</dbReference>
<dbReference type="AlphaFoldDB" id="A0A3S4PIA2"/>
<keyword evidence="6" id="KW-0677">Repeat</keyword>
<dbReference type="PANTHER" id="PTHR27002">
    <property type="entry name" value="RECEPTOR-LIKE SERINE/THREONINE-PROTEIN KINASE SD1-8"/>
    <property type="match status" value="1"/>
</dbReference>